<name>A0A0F9SNE2_9ZZZZ</name>
<proteinExistence type="predicted"/>
<evidence type="ECO:0000313" key="2">
    <source>
        <dbReference type="EMBL" id="KKN63887.1"/>
    </source>
</evidence>
<evidence type="ECO:0000256" key="1">
    <source>
        <dbReference type="SAM" id="MobiDB-lite"/>
    </source>
</evidence>
<organism evidence="2">
    <name type="scientific">marine sediment metagenome</name>
    <dbReference type="NCBI Taxonomy" id="412755"/>
    <lineage>
        <taxon>unclassified sequences</taxon>
        <taxon>metagenomes</taxon>
        <taxon>ecological metagenomes</taxon>
    </lineage>
</organism>
<comment type="caution">
    <text evidence="2">The sequence shown here is derived from an EMBL/GenBank/DDBJ whole genome shotgun (WGS) entry which is preliminary data.</text>
</comment>
<protein>
    <submittedName>
        <fullName evidence="2">Uncharacterized protein</fullName>
    </submittedName>
</protein>
<accession>A0A0F9SNE2</accession>
<dbReference type="PROSITE" id="PS51257">
    <property type="entry name" value="PROKAR_LIPOPROTEIN"/>
    <property type="match status" value="1"/>
</dbReference>
<gene>
    <name evidence="2" type="ORF">LCGC14_0497100</name>
</gene>
<reference evidence="2" key="1">
    <citation type="journal article" date="2015" name="Nature">
        <title>Complex archaea that bridge the gap between prokaryotes and eukaryotes.</title>
        <authorList>
            <person name="Spang A."/>
            <person name="Saw J.H."/>
            <person name="Jorgensen S.L."/>
            <person name="Zaremba-Niedzwiedzka K."/>
            <person name="Martijn J."/>
            <person name="Lind A.E."/>
            <person name="van Eijk R."/>
            <person name="Schleper C."/>
            <person name="Guy L."/>
            <person name="Ettema T.J."/>
        </authorList>
    </citation>
    <scope>NUCLEOTIDE SEQUENCE</scope>
</reference>
<dbReference type="AlphaFoldDB" id="A0A0F9SNE2"/>
<dbReference type="EMBL" id="LAZR01000575">
    <property type="protein sequence ID" value="KKN63887.1"/>
    <property type="molecule type" value="Genomic_DNA"/>
</dbReference>
<sequence>MRTPSLEIVVLAATALLTGCADYANQRDTISLGAGNAMQANMAVHTANAFPPHRNVTAIRTDGQVAERNVRLYRGAAATGGAAQPAATAPAAPATE</sequence>
<feature type="region of interest" description="Disordered" evidence="1">
    <location>
        <begin position="77"/>
        <end position="96"/>
    </location>
</feature>